<accession>A0A8C8UJL2</accession>
<protein>
    <submittedName>
        <fullName evidence="1">Uncharacterized protein</fullName>
    </submittedName>
</protein>
<reference evidence="1" key="3">
    <citation type="submission" date="2025-09" db="UniProtKB">
        <authorList>
            <consortium name="Ensembl"/>
        </authorList>
    </citation>
    <scope>IDENTIFICATION</scope>
</reference>
<evidence type="ECO:0000313" key="2">
    <source>
        <dbReference type="Proteomes" id="UP000694547"/>
    </source>
</evidence>
<reference evidence="1 2" key="1">
    <citation type="submission" date="2018-10" db="EMBL/GenBank/DDBJ databases">
        <title>Improved assembly of the deer mouse Peromyscus maniculatus genome.</title>
        <authorList>
            <person name="Lassance J.-M."/>
            <person name="Hoekstra H.E."/>
        </authorList>
    </citation>
    <scope>NUCLEOTIDE SEQUENCE [LARGE SCALE GENOMIC DNA]</scope>
</reference>
<evidence type="ECO:0000313" key="1">
    <source>
        <dbReference type="Ensembl" id="ENSPEMP00000032769.1"/>
    </source>
</evidence>
<name>A0A8C8UJL2_PERMB</name>
<dbReference type="Ensembl" id="ENSPEMT00000036206.1">
    <property type="protein sequence ID" value="ENSPEMP00000032769.1"/>
    <property type="gene ID" value="ENSPEMG00000026937.1"/>
</dbReference>
<proteinExistence type="predicted"/>
<reference evidence="1" key="2">
    <citation type="submission" date="2025-08" db="UniProtKB">
        <authorList>
            <consortium name="Ensembl"/>
        </authorList>
    </citation>
    <scope>IDENTIFICATION</scope>
</reference>
<organism evidence="1 2">
    <name type="scientific">Peromyscus maniculatus bairdii</name>
    <name type="common">Prairie deer mouse</name>
    <dbReference type="NCBI Taxonomy" id="230844"/>
    <lineage>
        <taxon>Eukaryota</taxon>
        <taxon>Metazoa</taxon>
        <taxon>Chordata</taxon>
        <taxon>Craniata</taxon>
        <taxon>Vertebrata</taxon>
        <taxon>Euteleostomi</taxon>
        <taxon>Mammalia</taxon>
        <taxon>Eutheria</taxon>
        <taxon>Euarchontoglires</taxon>
        <taxon>Glires</taxon>
        <taxon>Rodentia</taxon>
        <taxon>Myomorpha</taxon>
        <taxon>Muroidea</taxon>
        <taxon>Cricetidae</taxon>
        <taxon>Neotominae</taxon>
        <taxon>Peromyscus</taxon>
    </lineage>
</organism>
<sequence length="71" mass="8149">MLLAASIVPKSMKPIHVLMEMMEKFSLMTLELMMKTLIASKKNSTFYISVFPKTVLKFLIQPKTQRNISLS</sequence>
<dbReference type="GeneTree" id="ENSGT01150000290655"/>
<dbReference type="Proteomes" id="UP000694547">
    <property type="component" value="Chromosome 18"/>
</dbReference>
<keyword evidence="2" id="KW-1185">Reference proteome</keyword>
<dbReference type="AlphaFoldDB" id="A0A8C8UJL2"/>